<feature type="transmembrane region" description="Helical" evidence="1">
    <location>
        <begin position="154"/>
        <end position="176"/>
    </location>
</feature>
<feature type="transmembrane region" description="Helical" evidence="1">
    <location>
        <begin position="237"/>
        <end position="254"/>
    </location>
</feature>
<feature type="transmembrane region" description="Helical" evidence="1">
    <location>
        <begin position="89"/>
        <end position="109"/>
    </location>
</feature>
<organism evidence="2 3">
    <name type="scientific">Halobacterium jilantaiense</name>
    <dbReference type="NCBI Taxonomy" id="355548"/>
    <lineage>
        <taxon>Archaea</taxon>
        <taxon>Methanobacteriati</taxon>
        <taxon>Methanobacteriota</taxon>
        <taxon>Stenosarchaea group</taxon>
        <taxon>Halobacteria</taxon>
        <taxon>Halobacteriales</taxon>
        <taxon>Halobacteriaceae</taxon>
        <taxon>Halobacterium</taxon>
    </lineage>
</organism>
<dbReference type="GO" id="GO:0005886">
    <property type="term" value="C:plasma membrane"/>
    <property type="evidence" value="ECO:0007669"/>
    <property type="project" value="UniProtKB-SubCell"/>
</dbReference>
<keyword evidence="3" id="KW-1185">Reference proteome</keyword>
<evidence type="ECO:0000313" key="2">
    <source>
        <dbReference type="EMBL" id="SEW03135.1"/>
    </source>
</evidence>
<protein>
    <submittedName>
        <fullName evidence="2">1,4-dihydroxy-2-naphthoate octaprenyltransferase</fullName>
    </submittedName>
</protein>
<gene>
    <name evidence="2" type="ORF">SAMN04487945_1032</name>
</gene>
<keyword evidence="1" id="KW-0472">Membrane</keyword>
<feature type="transmembrane region" description="Helical" evidence="1">
    <location>
        <begin position="261"/>
        <end position="279"/>
    </location>
</feature>
<dbReference type="EMBL" id="FOJA01000001">
    <property type="protein sequence ID" value="SEW03135.1"/>
    <property type="molecule type" value="Genomic_DNA"/>
</dbReference>
<name>A0A1I0NNY0_9EURY</name>
<accession>A0A1I0NNY0</accession>
<keyword evidence="1" id="KW-1133">Transmembrane helix</keyword>
<keyword evidence="1" id="KW-0812">Transmembrane</keyword>
<sequence length="283" mass="29157">MHVSRHGRGTRADLGALASQVHPVFMLPPLAASAFGAVLAGSFSLGVAAVHLAAMFFAVYTAHVKDGFVDFHVRGEDDDHPLTESGCRVALAGASLGFFACAAGLLWLVGPGAAALALPAWLIGYHHAPQLDTNPVTTTTGYPAGIAVSLLGGYYAQVGALGVRSLAFAAVLLVLLTGVKVVDDSKDYDYDRSIDKRTVAVVLGKPAARRFAYGLMAAAMAGVVAFAALAVFPPSTVLAVAAFGVVAAFAARSEPTVATMLLVRGCYVFLAVLVAAVWFEPLA</sequence>
<dbReference type="STRING" id="355548.SAMN04487945_1032"/>
<dbReference type="Proteomes" id="UP000198518">
    <property type="component" value="Unassembled WGS sequence"/>
</dbReference>
<evidence type="ECO:0000313" key="3">
    <source>
        <dbReference type="Proteomes" id="UP000198518"/>
    </source>
</evidence>
<feature type="transmembrane region" description="Helical" evidence="1">
    <location>
        <begin position="211"/>
        <end position="231"/>
    </location>
</feature>
<dbReference type="RefSeq" id="WP_089668288.1">
    <property type="nucleotide sequence ID" value="NZ_FOJA01000001.1"/>
</dbReference>
<dbReference type="CDD" id="cd13956">
    <property type="entry name" value="PT_UbiA"/>
    <property type="match status" value="1"/>
</dbReference>
<dbReference type="AlphaFoldDB" id="A0A1I0NNY0"/>
<keyword evidence="2" id="KW-0808">Transferase</keyword>
<reference evidence="2 3" key="1">
    <citation type="submission" date="2016-10" db="EMBL/GenBank/DDBJ databases">
        <authorList>
            <person name="de Groot N.N."/>
        </authorList>
    </citation>
    <scope>NUCLEOTIDE SEQUENCE [LARGE SCALE GENOMIC DNA]</scope>
    <source>
        <strain evidence="2 3">CGMCC 1.5337</strain>
    </source>
</reference>
<dbReference type="OrthoDB" id="203443at2157"/>
<feature type="transmembrane region" description="Helical" evidence="1">
    <location>
        <begin position="34"/>
        <end position="60"/>
    </location>
</feature>
<evidence type="ECO:0000256" key="1">
    <source>
        <dbReference type="SAM" id="Phobius"/>
    </source>
</evidence>
<dbReference type="GO" id="GO:0016765">
    <property type="term" value="F:transferase activity, transferring alkyl or aryl (other than methyl) groups"/>
    <property type="evidence" value="ECO:0007669"/>
    <property type="project" value="InterPro"/>
</dbReference>
<proteinExistence type="predicted"/>